<proteinExistence type="predicted"/>
<name>A0A2L0EYN3_SORCE</name>
<accession>A0A2L0EYN3</accession>
<reference evidence="1 2" key="1">
    <citation type="submission" date="2015-09" db="EMBL/GenBank/DDBJ databases">
        <title>Sorangium comparison.</title>
        <authorList>
            <person name="Zaburannyi N."/>
            <person name="Bunk B."/>
            <person name="Overmann J."/>
            <person name="Mueller R."/>
        </authorList>
    </citation>
    <scope>NUCLEOTIDE SEQUENCE [LARGE SCALE GENOMIC DNA]</scope>
    <source>
        <strain evidence="1 2">So ce26</strain>
    </source>
</reference>
<protein>
    <submittedName>
        <fullName evidence="1">Uncharacterized protein</fullName>
    </submittedName>
</protein>
<evidence type="ECO:0000313" key="1">
    <source>
        <dbReference type="EMBL" id="AUX44396.1"/>
    </source>
</evidence>
<dbReference type="AlphaFoldDB" id="A0A2L0EYN3"/>
<sequence length="354" mass="37440">MKKHHVVLALALAGVVLEGFVSCTDGGTLNLYSCEDPCYGLQPFECDDPCAPCLGRCMDLQPLGFDDPILLWTGDTRDGTPVPQCPTEAPDVVFDGLGDFSGALVDYRCPSCGCTEASCELPQALAGSSSTGCDGEDRVVFAAPEGWDGACAAPAAAGPEELGSLLIEAPAVRACEPVVGAPEAPEEQPLPWAVQARGCSGWAGKHTCRDPRKLCVASPDPQPAGFSMCILYLRNDMPSCPREYPERRTFYQDFEDRRSCSPCTCKPIEGSACTALVSTYDDRACGELLGSETVTLAGPKCVAGPDLRLGSMSAEWLRDYPGACAPKGSEPTGEVKLLHASHFCCESSEMIPIP</sequence>
<dbReference type="Proteomes" id="UP000238348">
    <property type="component" value="Chromosome"/>
</dbReference>
<gene>
    <name evidence="1" type="ORF">SOCE26_058600</name>
</gene>
<dbReference type="EMBL" id="CP012673">
    <property type="protein sequence ID" value="AUX44396.1"/>
    <property type="molecule type" value="Genomic_DNA"/>
</dbReference>
<evidence type="ECO:0000313" key="2">
    <source>
        <dbReference type="Proteomes" id="UP000238348"/>
    </source>
</evidence>
<dbReference type="RefSeq" id="WP_234022558.1">
    <property type="nucleotide sequence ID" value="NZ_CP012673.1"/>
</dbReference>
<organism evidence="1 2">
    <name type="scientific">Sorangium cellulosum</name>
    <name type="common">Polyangium cellulosum</name>
    <dbReference type="NCBI Taxonomy" id="56"/>
    <lineage>
        <taxon>Bacteria</taxon>
        <taxon>Pseudomonadati</taxon>
        <taxon>Myxococcota</taxon>
        <taxon>Polyangia</taxon>
        <taxon>Polyangiales</taxon>
        <taxon>Polyangiaceae</taxon>
        <taxon>Sorangium</taxon>
    </lineage>
</organism>